<sequence length="39" mass="4016">MFDPSIDNTAAGMMTSGNCESDNTAALIYTSNGNDGQNS</sequence>
<accession>A0A819KAB7</accession>
<evidence type="ECO:0000313" key="1">
    <source>
        <dbReference type="EMBL" id="CAF3942625.1"/>
    </source>
</evidence>
<evidence type="ECO:0000313" key="2">
    <source>
        <dbReference type="Proteomes" id="UP000663874"/>
    </source>
</evidence>
<comment type="caution">
    <text evidence="1">The sequence shown here is derived from an EMBL/GenBank/DDBJ whole genome shotgun (WGS) entry which is preliminary data.</text>
</comment>
<name>A0A819KAB7_9BILA</name>
<reference evidence="1" key="1">
    <citation type="submission" date="2021-02" db="EMBL/GenBank/DDBJ databases">
        <authorList>
            <person name="Nowell W R."/>
        </authorList>
    </citation>
    <scope>NUCLEOTIDE SEQUENCE</scope>
</reference>
<dbReference type="AlphaFoldDB" id="A0A819KAB7"/>
<dbReference type="EMBL" id="CAJOBE010004679">
    <property type="protein sequence ID" value="CAF3942625.1"/>
    <property type="molecule type" value="Genomic_DNA"/>
</dbReference>
<protein>
    <submittedName>
        <fullName evidence="1">Uncharacterized protein</fullName>
    </submittedName>
</protein>
<feature type="non-terminal residue" evidence="1">
    <location>
        <position position="39"/>
    </location>
</feature>
<dbReference type="Proteomes" id="UP000663874">
    <property type="component" value="Unassembled WGS sequence"/>
</dbReference>
<organism evidence="1 2">
    <name type="scientific">Rotaria sordida</name>
    <dbReference type="NCBI Taxonomy" id="392033"/>
    <lineage>
        <taxon>Eukaryota</taxon>
        <taxon>Metazoa</taxon>
        <taxon>Spiralia</taxon>
        <taxon>Gnathifera</taxon>
        <taxon>Rotifera</taxon>
        <taxon>Eurotatoria</taxon>
        <taxon>Bdelloidea</taxon>
        <taxon>Philodinida</taxon>
        <taxon>Philodinidae</taxon>
        <taxon>Rotaria</taxon>
    </lineage>
</organism>
<proteinExistence type="predicted"/>
<gene>
    <name evidence="1" type="ORF">FNK824_LOCUS22761</name>
</gene>